<proteinExistence type="predicted"/>
<dbReference type="GO" id="GO:0016787">
    <property type="term" value="F:hydrolase activity"/>
    <property type="evidence" value="ECO:0007669"/>
    <property type="project" value="UniProtKB-KW"/>
</dbReference>
<dbReference type="EMBL" id="JAUSZS010000004">
    <property type="protein sequence ID" value="MDQ0933249.1"/>
    <property type="molecule type" value="Genomic_DNA"/>
</dbReference>
<keyword evidence="2" id="KW-0378">Hydrolase</keyword>
<dbReference type="Pfam" id="PF00756">
    <property type="entry name" value="Esterase"/>
    <property type="match status" value="1"/>
</dbReference>
<feature type="chain" id="PRO_5047335966" evidence="1">
    <location>
        <begin position="36"/>
        <end position="347"/>
    </location>
</feature>
<dbReference type="InterPro" id="IPR000801">
    <property type="entry name" value="Esterase-like"/>
</dbReference>
<dbReference type="SUPFAM" id="SSF53474">
    <property type="entry name" value="alpha/beta-Hydrolases"/>
    <property type="match status" value="1"/>
</dbReference>
<gene>
    <name evidence="2" type="ORF">QFZ49_003189</name>
</gene>
<dbReference type="Proteomes" id="UP001223072">
    <property type="component" value="Unassembled WGS sequence"/>
</dbReference>
<feature type="signal peptide" evidence="1">
    <location>
        <begin position="1"/>
        <end position="35"/>
    </location>
</feature>
<dbReference type="PANTHER" id="PTHR48098:SF1">
    <property type="entry name" value="DIACYLGLYCEROL ACYLTRANSFERASE_MYCOLYLTRANSFERASE AG85A"/>
    <property type="match status" value="1"/>
</dbReference>
<dbReference type="InterPro" id="IPR050583">
    <property type="entry name" value="Mycobacterial_A85_antigen"/>
</dbReference>
<dbReference type="InterPro" id="IPR029058">
    <property type="entry name" value="AB_hydrolase_fold"/>
</dbReference>
<protein>
    <submittedName>
        <fullName evidence="2">S-formylglutathione hydrolase FrmB</fullName>
    </submittedName>
</protein>
<keyword evidence="1" id="KW-0732">Signal</keyword>
<sequence>MPSAPTLFTGRARLTGLSLLVCLSLLTPLYGTATAAATSGPDHPSRSADTGAWITGVKTLDERTLDLTVLSRAMRRTVPVRVILPKSWYSERRRTFPVVYMLHGGEDDYTSWTRETDIEALAENSGAIVVMPDGGRYGYYSDWYAGRPRWETFHTSELVRLMESRFRANSSRAVIGLSMGGFGALNYAARHRGMFRYAASMSSYVDLNDPLVRFLLDFGSLGDGTDLHDIWGDPKKHDDIWQAHNPSARPRAFRGTKVHLSAGNGTPGPLDDGNPFGVTLMGSLAEAALPASVSKFAESLRSVGVDVTTNLYQPGTHSWPYWERELHRIWPAVMKELDGSRRPWAAQ</sequence>
<comment type="caution">
    <text evidence="2">The sequence shown here is derived from an EMBL/GenBank/DDBJ whole genome shotgun (WGS) entry which is preliminary data.</text>
</comment>
<dbReference type="RefSeq" id="WP_307627086.1">
    <property type="nucleotide sequence ID" value="NZ_JAUSZS010000004.1"/>
</dbReference>
<dbReference type="Gene3D" id="3.40.50.1820">
    <property type="entry name" value="alpha/beta hydrolase"/>
    <property type="match status" value="1"/>
</dbReference>
<organism evidence="2 3">
    <name type="scientific">Streptomyces turgidiscabies</name>
    <dbReference type="NCBI Taxonomy" id="85558"/>
    <lineage>
        <taxon>Bacteria</taxon>
        <taxon>Bacillati</taxon>
        <taxon>Actinomycetota</taxon>
        <taxon>Actinomycetes</taxon>
        <taxon>Kitasatosporales</taxon>
        <taxon>Streptomycetaceae</taxon>
        <taxon>Streptomyces</taxon>
    </lineage>
</organism>
<evidence type="ECO:0000313" key="3">
    <source>
        <dbReference type="Proteomes" id="UP001223072"/>
    </source>
</evidence>
<name>A0ABU0RMM1_9ACTN</name>
<keyword evidence="3" id="KW-1185">Reference proteome</keyword>
<evidence type="ECO:0000256" key="1">
    <source>
        <dbReference type="SAM" id="SignalP"/>
    </source>
</evidence>
<dbReference type="PANTHER" id="PTHR48098">
    <property type="entry name" value="ENTEROCHELIN ESTERASE-RELATED"/>
    <property type="match status" value="1"/>
</dbReference>
<evidence type="ECO:0000313" key="2">
    <source>
        <dbReference type="EMBL" id="MDQ0933249.1"/>
    </source>
</evidence>
<accession>A0ABU0RMM1</accession>
<reference evidence="2 3" key="1">
    <citation type="submission" date="2023-07" db="EMBL/GenBank/DDBJ databases">
        <title>Comparative genomics of wheat-associated soil bacteria to identify genetic determinants of phenazine resistance.</title>
        <authorList>
            <person name="Mouncey N."/>
        </authorList>
    </citation>
    <scope>NUCLEOTIDE SEQUENCE [LARGE SCALE GENOMIC DNA]</scope>
    <source>
        <strain evidence="2 3">W2I16</strain>
    </source>
</reference>